<dbReference type="RefSeq" id="WP_208914395.1">
    <property type="nucleotide sequence ID" value="NZ_LT840184.1"/>
</dbReference>
<keyword evidence="3" id="KW-0804">Transcription</keyword>
<dbReference type="PANTHER" id="PTHR33204">
    <property type="entry name" value="TRANSCRIPTIONAL REGULATOR, MARR FAMILY"/>
    <property type="match status" value="1"/>
</dbReference>
<dbReference type="Proteomes" id="UP000192940">
    <property type="component" value="Chromosome I"/>
</dbReference>
<dbReference type="STRING" id="1313296.SAMN05661091_3557"/>
<dbReference type="PANTHER" id="PTHR33204:SF29">
    <property type="entry name" value="TRANSCRIPTIONAL REGULATOR"/>
    <property type="match status" value="1"/>
</dbReference>
<evidence type="ECO:0000256" key="3">
    <source>
        <dbReference type="ARBA" id="ARBA00023163"/>
    </source>
</evidence>
<reference evidence="5 6" key="1">
    <citation type="submission" date="2017-04" db="EMBL/GenBank/DDBJ databases">
        <authorList>
            <person name="Afonso C.L."/>
            <person name="Miller P.J."/>
            <person name="Scott M.A."/>
            <person name="Spackman E."/>
            <person name="Goraichik I."/>
            <person name="Dimitrov K.M."/>
            <person name="Suarez D.L."/>
            <person name="Swayne D.E."/>
        </authorList>
    </citation>
    <scope>NUCLEOTIDE SEQUENCE [LARGE SCALE GENOMIC DNA]</scope>
    <source>
        <strain evidence="5 6">N3/975</strain>
    </source>
</reference>
<accession>A0A1X7HHS9</accession>
<evidence type="ECO:0000256" key="2">
    <source>
        <dbReference type="ARBA" id="ARBA00023125"/>
    </source>
</evidence>
<gene>
    <name evidence="5" type="ORF">SAMN05661091_3557</name>
</gene>
<evidence type="ECO:0000256" key="1">
    <source>
        <dbReference type="ARBA" id="ARBA00023015"/>
    </source>
</evidence>
<keyword evidence="2" id="KW-0238">DNA-binding</keyword>
<dbReference type="AlphaFoldDB" id="A0A1X7HHS9"/>
<dbReference type="InterPro" id="IPR036390">
    <property type="entry name" value="WH_DNA-bd_sf"/>
</dbReference>
<dbReference type="GO" id="GO:0003677">
    <property type="term" value="F:DNA binding"/>
    <property type="evidence" value="ECO:0007669"/>
    <property type="project" value="UniProtKB-KW"/>
</dbReference>
<dbReference type="EMBL" id="LT840184">
    <property type="protein sequence ID" value="SMF86921.1"/>
    <property type="molecule type" value="Genomic_DNA"/>
</dbReference>
<name>A0A1X7HHS9_9BACL</name>
<keyword evidence="6" id="KW-1185">Reference proteome</keyword>
<dbReference type="PROSITE" id="PS51118">
    <property type="entry name" value="HTH_HXLR"/>
    <property type="match status" value="1"/>
</dbReference>
<evidence type="ECO:0000313" key="5">
    <source>
        <dbReference type="EMBL" id="SMF86921.1"/>
    </source>
</evidence>
<sequence length="119" mass="14000">MDNSNGTCTGAYSTIDIVTGKWKPRILYRLAQSESVRFNELKRFIPEITQKMLTSHLRELENHDIILREIYPEVPPRVEYSLTEYGRSFIPILDSLQQWGKNHLSHLEQVNDQQEKKIN</sequence>
<dbReference type="InterPro" id="IPR002577">
    <property type="entry name" value="HTH_HxlR"/>
</dbReference>
<evidence type="ECO:0000313" key="6">
    <source>
        <dbReference type="Proteomes" id="UP000192940"/>
    </source>
</evidence>
<feature type="domain" description="HTH hxlR-type" evidence="4">
    <location>
        <begin position="8"/>
        <end position="108"/>
    </location>
</feature>
<dbReference type="SUPFAM" id="SSF46785">
    <property type="entry name" value="Winged helix' DNA-binding domain"/>
    <property type="match status" value="1"/>
</dbReference>
<evidence type="ECO:0000259" key="4">
    <source>
        <dbReference type="PROSITE" id="PS51118"/>
    </source>
</evidence>
<organism evidence="5 6">
    <name type="scientific">Paenibacillus uliginis N3/975</name>
    <dbReference type="NCBI Taxonomy" id="1313296"/>
    <lineage>
        <taxon>Bacteria</taxon>
        <taxon>Bacillati</taxon>
        <taxon>Bacillota</taxon>
        <taxon>Bacilli</taxon>
        <taxon>Bacillales</taxon>
        <taxon>Paenibacillaceae</taxon>
        <taxon>Paenibacillus</taxon>
    </lineage>
</organism>
<proteinExistence type="predicted"/>
<keyword evidence="1" id="KW-0805">Transcription regulation</keyword>
<dbReference type="Gene3D" id="1.10.10.10">
    <property type="entry name" value="Winged helix-like DNA-binding domain superfamily/Winged helix DNA-binding domain"/>
    <property type="match status" value="1"/>
</dbReference>
<dbReference type="InterPro" id="IPR036388">
    <property type="entry name" value="WH-like_DNA-bd_sf"/>
</dbReference>
<dbReference type="Pfam" id="PF01638">
    <property type="entry name" value="HxlR"/>
    <property type="match status" value="1"/>
</dbReference>
<protein>
    <submittedName>
        <fullName evidence="5">Transcriptional regulator, HxlR family</fullName>
    </submittedName>
</protein>